<evidence type="ECO:0000313" key="2">
    <source>
        <dbReference type="Proteomes" id="UP000522262"/>
    </source>
</evidence>
<dbReference type="Proteomes" id="UP000522262">
    <property type="component" value="Unassembled WGS sequence"/>
</dbReference>
<organism evidence="1 2">
    <name type="scientific">Fusarium mexicanum</name>
    <dbReference type="NCBI Taxonomy" id="751941"/>
    <lineage>
        <taxon>Eukaryota</taxon>
        <taxon>Fungi</taxon>
        <taxon>Dikarya</taxon>
        <taxon>Ascomycota</taxon>
        <taxon>Pezizomycotina</taxon>
        <taxon>Sordariomycetes</taxon>
        <taxon>Hypocreomycetidae</taxon>
        <taxon>Hypocreales</taxon>
        <taxon>Nectriaceae</taxon>
        <taxon>Fusarium</taxon>
        <taxon>Fusarium fujikuroi species complex</taxon>
    </lineage>
</organism>
<evidence type="ECO:0000313" key="1">
    <source>
        <dbReference type="EMBL" id="KAF5532233.1"/>
    </source>
</evidence>
<dbReference type="AlphaFoldDB" id="A0A8H5I9Z6"/>
<accession>A0A8H5I9Z6</accession>
<protein>
    <submittedName>
        <fullName evidence="1">Uncharacterized protein</fullName>
    </submittedName>
</protein>
<comment type="caution">
    <text evidence="1">The sequence shown here is derived from an EMBL/GenBank/DDBJ whole genome shotgun (WGS) entry which is preliminary data.</text>
</comment>
<dbReference type="EMBL" id="JAAOAM010000367">
    <property type="protein sequence ID" value="KAF5532233.1"/>
    <property type="molecule type" value="Genomic_DNA"/>
</dbReference>
<gene>
    <name evidence="1" type="ORF">FMEXI_12545</name>
</gene>
<name>A0A8H5I9Z6_9HYPO</name>
<sequence>MIGFFKRSPRTLLHQIRTSDSLDIPAKICIYPFSSITCLLCQSPLHRIVLPSLSASITHGTTPKVAVGLFDLPLGLHCVWKRGQSGPEDGCLGDLTSIRNYGSCQDLLTSKNSACYSSHAYSSLRTSIPAPLTLLVKDLRADMILRCPQFLSFIVNPSALTHSHSVQGMADELFSCRNTHDASITFVAAVYMLQYPDTYTRMLDFRHTALTKLRSSLLRPKLSEMPDDVLWALIISMTLLALSDLFGTGDADAAFSHCSALLQIINHINSRSTSRMMTRMPLLSRLAAETALFGTSTLAIFQEWPNCRMGLGQWQRLENLYRRDSDYAFHDVNTSPLLRSRADLFLILLQLVELSRVPESIERSDRLSIIERQLSTLKQDNLRRYGCKEDIQIADIWGMIWGNVISVLRIFLTSLQNLSNCSRSPQISKQVKAALPILKGIWVLQNDKSIAWQLPFAALDVGIIRNVGVLTLLLLVICAVDDMEDLDQVVRRLCQGKEFVSEDHFERLRKVTEIIRSRKTSYNGTCNGNSTEPCIGEHDGLDLLQLQYGPLQGIFNNIQ</sequence>
<reference evidence="1 2" key="1">
    <citation type="submission" date="2020-05" db="EMBL/GenBank/DDBJ databases">
        <title>Identification and distribution of gene clusters putatively required for synthesis of sphingolipid metabolism inhibitors in phylogenetically diverse species of the filamentous fungus Fusarium.</title>
        <authorList>
            <person name="Kim H.-S."/>
            <person name="Busman M."/>
            <person name="Brown D.W."/>
            <person name="Divon H."/>
            <person name="Uhlig S."/>
            <person name="Proctor R.H."/>
        </authorList>
    </citation>
    <scope>NUCLEOTIDE SEQUENCE [LARGE SCALE GENOMIC DNA]</scope>
    <source>
        <strain evidence="1 2">NRRL 53147</strain>
    </source>
</reference>
<proteinExistence type="predicted"/>
<keyword evidence="2" id="KW-1185">Reference proteome</keyword>